<dbReference type="InterPro" id="IPR011047">
    <property type="entry name" value="Quinoprotein_ADH-like_sf"/>
</dbReference>
<dbReference type="STRING" id="399550.Smar_0253"/>
<accession>A3DL56</accession>
<evidence type="ECO:0000313" key="1">
    <source>
        <dbReference type="EMBL" id="ABN69366.1"/>
    </source>
</evidence>
<dbReference type="GeneID" id="4906532"/>
<dbReference type="KEGG" id="smr:Smar_0253"/>
<reference evidence="1 2" key="2">
    <citation type="journal article" date="2009" name="Stand. Genomic Sci.">
        <title>Complete genome sequence of Staphylothermus marinus Stetter and Fiala 1986 type strain F1.</title>
        <authorList>
            <person name="Anderson I.J."/>
            <person name="Sun H."/>
            <person name="Lapidus A."/>
            <person name="Copeland A."/>
            <person name="Glavina Del Rio T."/>
            <person name="Tice H."/>
            <person name="Dalin E."/>
            <person name="Lucas S."/>
            <person name="Barry K."/>
            <person name="Land M."/>
            <person name="Richardson P."/>
            <person name="Huber H."/>
            <person name="Kyrpides N.C."/>
        </authorList>
    </citation>
    <scope>NUCLEOTIDE SEQUENCE [LARGE SCALE GENOMIC DNA]</scope>
    <source>
        <strain evidence="2">ATCC 43588 / DSM 3639 / JCM 9404 / F1</strain>
    </source>
</reference>
<dbReference type="InterPro" id="IPR015943">
    <property type="entry name" value="WD40/YVTN_repeat-like_dom_sf"/>
</dbReference>
<proteinExistence type="predicted"/>
<keyword evidence="2" id="KW-1185">Reference proteome</keyword>
<dbReference type="RefSeq" id="WP_011838557.1">
    <property type="nucleotide sequence ID" value="NC_009033.1"/>
</dbReference>
<protein>
    <submittedName>
        <fullName evidence="1">Uncharacterized protein</fullName>
    </submittedName>
</protein>
<dbReference type="OrthoDB" id="373065at2157"/>
<dbReference type="EMBL" id="CP000575">
    <property type="protein sequence ID" value="ABN69366.1"/>
    <property type="molecule type" value="Genomic_DNA"/>
</dbReference>
<name>A3DL56_STAMF</name>
<evidence type="ECO:0000313" key="2">
    <source>
        <dbReference type="Proteomes" id="UP000000254"/>
    </source>
</evidence>
<dbReference type="Proteomes" id="UP000000254">
    <property type="component" value="Chromosome"/>
</dbReference>
<gene>
    <name evidence="1" type="ordered locus">Smar_0253</name>
</gene>
<dbReference type="HOGENOM" id="CLU_419583_0_0_2"/>
<dbReference type="AlphaFoldDB" id="A3DL56"/>
<reference evidence="2" key="1">
    <citation type="journal article" date="2009" name="BMC Genomics">
        <title>The complete genome sequence of Staphylothermus marinus reveals differences in sulfur metabolism among heterotrophic Crenarchaeota.</title>
        <authorList>
            <person name="Anderson I.J."/>
            <person name="Dharmarajan L."/>
            <person name="Rodriguez J."/>
            <person name="Hooper S."/>
            <person name="Porat I."/>
            <person name="Ulrich L.E."/>
            <person name="Elkins J.G."/>
            <person name="Mavromatis K."/>
            <person name="Sun H."/>
            <person name="Land M."/>
            <person name="Lapidus A."/>
            <person name="Lucas S."/>
            <person name="Barry K."/>
            <person name="Huber H."/>
            <person name="Zhulin I.B."/>
            <person name="Whitman W.B."/>
            <person name="Mukhopadhyay B."/>
            <person name="Woese C."/>
            <person name="Bristow J."/>
            <person name="Kyrpides N."/>
        </authorList>
    </citation>
    <scope>NUCLEOTIDE SEQUENCE [LARGE SCALE GENOMIC DNA]</scope>
    <source>
        <strain evidence="2">ATCC 43588 / DSM 3639 / JCM 9404 / F1</strain>
    </source>
</reference>
<organism evidence="1 2">
    <name type="scientific">Staphylothermus marinus (strain ATCC 43588 / DSM 3639 / JCM 9404 / F1)</name>
    <dbReference type="NCBI Taxonomy" id="399550"/>
    <lineage>
        <taxon>Archaea</taxon>
        <taxon>Thermoproteota</taxon>
        <taxon>Thermoprotei</taxon>
        <taxon>Desulfurococcales</taxon>
        <taxon>Desulfurococcaceae</taxon>
        <taxon>Staphylothermus</taxon>
    </lineage>
</organism>
<dbReference type="Gene3D" id="2.130.10.10">
    <property type="entry name" value="YVTN repeat-like/Quinoprotein amine dehydrogenase"/>
    <property type="match status" value="1"/>
</dbReference>
<dbReference type="eggNOG" id="arCOG02556">
    <property type="taxonomic scope" value="Archaea"/>
</dbReference>
<sequence length="653" mass="73944">MVKEKIYMMPMIIEDKDIGEEPDPIKPRSIYIYKKGEHSPYPGLTYSKSFVYVSGGRLYRTYVKNVSGVSHLFLNDKSISPIYGSLYNVVYNGQYHGLAVQLADGTHSFIVLDGRRTVYQLSNIKTGLFSKKICNIIHVDVGIVGDRIIALVRTTGPPGTKCKDAIVYSKDEEEYALKEHEKLLLGGWNGLWFSYIETTSRKINVFFHLWDGSVKKYSIPTSLIPKQFLIPNAIVYYDHSRGLIVLNNTSELLAVDLKSKTALWRRGFGGTIYTPFINTGLEEILVHDDRNIYLIDPLTGDELSSLEAPSNVSTANLSRKYLLIGSNDILYLYIREGRRFDYIAKYSITGSIRGISIQGDDVLIGYRSPGDIPKVIYMSLGETISFKLKEIELPVNSVVEIPVGEIVPNIRVLRIDSRQLLITTRENKIIVADRGSKPGEYKATLEISIAGFLPVVDDISIKVQELKSAFKKLSIQSTVIPSQLGPFIPVTINSIIPIDELYMVLTTKDNSLFGTTNVVRNIKRGETMLPLYIVWAKIGIHNADLKIVGWSRRNRIFEEFKTKIKIEYDIPPFHLRVAGGIAYIWSPFSIEAVKITLRSREAEYTIMHDLKTGWNEIEVHDMIPDEVIITLRGGITYVVRRGQSWIQLMKHSF</sequence>
<dbReference type="SUPFAM" id="SSF50998">
    <property type="entry name" value="Quinoprotein alcohol dehydrogenase-like"/>
    <property type="match status" value="1"/>
</dbReference>